<feature type="domain" description="Myb-like" evidence="2">
    <location>
        <begin position="177"/>
        <end position="232"/>
    </location>
</feature>
<evidence type="ECO:0000259" key="2">
    <source>
        <dbReference type="PROSITE" id="PS50090"/>
    </source>
</evidence>
<sequence>MTQMTKADEKDGEMNGRSLLENLNSDVELYHKKVLLKRMIERNLEKERETQENVIPHEESKDAGEEMEGVQDATVPAEEVKEISREINDISEEVTTIKNTAEEAVKAASKADEDKHAADKHAAGNKEADDENADNQNGNENENGNNGNENVNADSQTPADQPHSSSDYKKRRGVTIPWSKTEDDAIVYYKEEMKYSWKRIEELLKHRHSWQAIQMRYLRNHKSRNEEWSRYMEIKLINNIRKDWENRWRRISADLGKDFSVERCMNKNIEICKKMEIPYYSSVFENKDITQGYENPFHDIKDPEQHKKLMLVYMGLDSISYEDAEEPGAKEE</sequence>
<dbReference type="Pfam" id="PF13921">
    <property type="entry name" value="Myb_DNA-bind_6"/>
    <property type="match status" value="1"/>
</dbReference>
<evidence type="ECO:0000256" key="1">
    <source>
        <dbReference type="SAM" id="MobiDB-lite"/>
    </source>
</evidence>
<dbReference type="EMBL" id="CP064812">
    <property type="protein sequence ID" value="QPG73724.1"/>
    <property type="molecule type" value="Genomic_DNA"/>
</dbReference>
<feature type="compositionally biased region" description="Basic and acidic residues" evidence="1">
    <location>
        <begin position="105"/>
        <end position="127"/>
    </location>
</feature>
<accession>A0A875S320</accession>
<dbReference type="OrthoDB" id="4096351at2759"/>
<keyword evidence="4" id="KW-1185">Reference proteome</keyword>
<dbReference type="Proteomes" id="UP000662931">
    <property type="component" value="Chromosome 1"/>
</dbReference>
<feature type="compositionally biased region" description="Basic and acidic residues" evidence="1">
    <location>
        <begin position="45"/>
        <end position="64"/>
    </location>
</feature>
<feature type="compositionally biased region" description="Polar residues" evidence="1">
    <location>
        <begin position="155"/>
        <end position="165"/>
    </location>
</feature>
<evidence type="ECO:0000313" key="4">
    <source>
        <dbReference type="Proteomes" id="UP000662931"/>
    </source>
</evidence>
<dbReference type="InterPro" id="IPR001005">
    <property type="entry name" value="SANT/Myb"/>
</dbReference>
<feature type="compositionally biased region" description="Low complexity" evidence="1">
    <location>
        <begin position="134"/>
        <end position="154"/>
    </location>
</feature>
<proteinExistence type="predicted"/>
<dbReference type="KEGG" id="bnn:FOA43_001037"/>
<feature type="region of interest" description="Disordered" evidence="1">
    <location>
        <begin position="105"/>
        <end position="172"/>
    </location>
</feature>
<dbReference type="PROSITE" id="PS50090">
    <property type="entry name" value="MYB_LIKE"/>
    <property type="match status" value="1"/>
</dbReference>
<feature type="region of interest" description="Disordered" evidence="1">
    <location>
        <begin position="45"/>
        <end position="90"/>
    </location>
</feature>
<dbReference type="AlphaFoldDB" id="A0A875S320"/>
<name>A0A875S320_EENNA</name>
<gene>
    <name evidence="3" type="ORF">FOA43_001037</name>
</gene>
<reference evidence="3" key="1">
    <citation type="submission" date="2020-10" db="EMBL/GenBank/DDBJ databases">
        <authorList>
            <person name="Roach M.J.R."/>
        </authorList>
    </citation>
    <scope>NUCLEOTIDE SEQUENCE</scope>
    <source>
        <strain evidence="3">CBS 1945</strain>
    </source>
</reference>
<organism evidence="3 4">
    <name type="scientific">Eeniella nana</name>
    <name type="common">Yeast</name>
    <name type="synonym">Brettanomyces nanus</name>
    <dbReference type="NCBI Taxonomy" id="13502"/>
    <lineage>
        <taxon>Eukaryota</taxon>
        <taxon>Fungi</taxon>
        <taxon>Dikarya</taxon>
        <taxon>Ascomycota</taxon>
        <taxon>Saccharomycotina</taxon>
        <taxon>Pichiomycetes</taxon>
        <taxon>Pichiales</taxon>
        <taxon>Pichiaceae</taxon>
        <taxon>Brettanomyces</taxon>
    </lineage>
</organism>
<protein>
    <recommendedName>
        <fullName evidence="2">Myb-like domain-containing protein</fullName>
    </recommendedName>
</protein>
<feature type="compositionally biased region" description="Basic and acidic residues" evidence="1">
    <location>
        <begin position="78"/>
        <end position="88"/>
    </location>
</feature>
<dbReference type="RefSeq" id="XP_038777289.1">
    <property type="nucleotide sequence ID" value="XM_038921361.1"/>
</dbReference>
<evidence type="ECO:0000313" key="3">
    <source>
        <dbReference type="EMBL" id="QPG73724.1"/>
    </source>
</evidence>
<dbReference type="GeneID" id="62194438"/>